<accession>A0A918HF18</accession>
<name>A0A918HF18_9ACTN</name>
<dbReference type="InterPro" id="IPR000073">
    <property type="entry name" value="AB_hydrolase_1"/>
</dbReference>
<evidence type="ECO:0000313" key="4">
    <source>
        <dbReference type="EMBL" id="GGT57166.1"/>
    </source>
</evidence>
<feature type="domain" description="AB hydrolase-1" evidence="3">
    <location>
        <begin position="12"/>
        <end position="246"/>
    </location>
</feature>
<reference evidence="4" key="1">
    <citation type="journal article" date="2014" name="Int. J. Syst. Evol. Microbiol.">
        <title>Complete genome sequence of Corynebacterium casei LMG S-19264T (=DSM 44701T), isolated from a smear-ripened cheese.</title>
        <authorList>
            <consortium name="US DOE Joint Genome Institute (JGI-PGF)"/>
            <person name="Walter F."/>
            <person name="Albersmeier A."/>
            <person name="Kalinowski J."/>
            <person name="Ruckert C."/>
        </authorList>
    </citation>
    <scope>NUCLEOTIDE SEQUENCE</scope>
    <source>
        <strain evidence="4">JCM 3172</strain>
    </source>
</reference>
<dbReference type="PRINTS" id="PR00111">
    <property type="entry name" value="ABHYDROLASE"/>
</dbReference>
<dbReference type="RefSeq" id="WP_019888922.1">
    <property type="nucleotide sequence ID" value="NZ_BMQQ01000031.1"/>
</dbReference>
<dbReference type="Pfam" id="PF00561">
    <property type="entry name" value="Abhydrolase_1"/>
    <property type="match status" value="1"/>
</dbReference>
<comment type="caution">
    <text evidence="4">The sequence shown here is derived from an EMBL/GenBank/DDBJ whole genome shotgun (WGS) entry which is preliminary data.</text>
</comment>
<sequence>MTLTHDIAGDGPTVLLLHSSVCDRRMWDPQWQPLVDAGYRVVRCDFRGHGETPADAGDYSDAEDVREMLDALGVDRAAVVASSFGGYVALEFAAAHPGRVTALALLCAGMPGHEAGPELRDFDAREDAFFDADDISGAVELNLDTWLGPDADADARAKVRVMQRHAFDIQLAADAEAEEQGAEEAQEAQEDPAVDLGRITAPTLAVSGAHDVSDFREMARTLAATLPAARHVELPWAGHLPSMERPKETTALLLDFLAAPAAP</sequence>
<dbReference type="Proteomes" id="UP000619486">
    <property type="component" value="Unassembled WGS sequence"/>
</dbReference>
<reference evidence="4" key="2">
    <citation type="submission" date="2020-09" db="EMBL/GenBank/DDBJ databases">
        <authorList>
            <person name="Sun Q."/>
            <person name="Ohkuma M."/>
        </authorList>
    </citation>
    <scope>NUCLEOTIDE SEQUENCE</scope>
    <source>
        <strain evidence="4">JCM 3172</strain>
    </source>
</reference>
<dbReference type="EMBL" id="BMQQ01000031">
    <property type="protein sequence ID" value="GGT57166.1"/>
    <property type="molecule type" value="Genomic_DNA"/>
</dbReference>
<evidence type="ECO:0000256" key="1">
    <source>
        <dbReference type="ARBA" id="ARBA00022801"/>
    </source>
</evidence>
<evidence type="ECO:0000256" key="2">
    <source>
        <dbReference type="SAM" id="MobiDB-lite"/>
    </source>
</evidence>
<keyword evidence="1 4" id="KW-0378">Hydrolase</keyword>
<gene>
    <name evidence="4" type="ORF">GCM10014713_58470</name>
</gene>
<dbReference type="InterPro" id="IPR000639">
    <property type="entry name" value="Epox_hydrolase-like"/>
</dbReference>
<feature type="region of interest" description="Disordered" evidence="2">
    <location>
        <begin position="174"/>
        <end position="195"/>
    </location>
</feature>
<dbReference type="PANTHER" id="PTHR43798:SF31">
    <property type="entry name" value="AB HYDROLASE SUPERFAMILY PROTEIN YCLE"/>
    <property type="match status" value="1"/>
</dbReference>
<dbReference type="GO" id="GO:0016787">
    <property type="term" value="F:hydrolase activity"/>
    <property type="evidence" value="ECO:0007669"/>
    <property type="project" value="UniProtKB-KW"/>
</dbReference>
<feature type="compositionally biased region" description="Acidic residues" evidence="2">
    <location>
        <begin position="175"/>
        <end position="193"/>
    </location>
</feature>
<dbReference type="AlphaFoldDB" id="A0A918HF18"/>
<keyword evidence="5" id="KW-1185">Reference proteome</keyword>
<dbReference type="PANTHER" id="PTHR43798">
    <property type="entry name" value="MONOACYLGLYCEROL LIPASE"/>
    <property type="match status" value="1"/>
</dbReference>
<protein>
    <submittedName>
        <fullName evidence="4">Alpha/beta hydrolase</fullName>
    </submittedName>
</protein>
<dbReference type="GO" id="GO:0016020">
    <property type="term" value="C:membrane"/>
    <property type="evidence" value="ECO:0007669"/>
    <property type="project" value="TreeGrafter"/>
</dbReference>
<proteinExistence type="predicted"/>
<dbReference type="PRINTS" id="PR00412">
    <property type="entry name" value="EPOXHYDRLASE"/>
</dbReference>
<organism evidence="4 5">
    <name type="scientific">Streptomyces purpureus</name>
    <dbReference type="NCBI Taxonomy" id="1951"/>
    <lineage>
        <taxon>Bacteria</taxon>
        <taxon>Bacillati</taxon>
        <taxon>Actinomycetota</taxon>
        <taxon>Actinomycetes</taxon>
        <taxon>Kitasatosporales</taxon>
        <taxon>Streptomycetaceae</taxon>
        <taxon>Streptomyces</taxon>
    </lineage>
</organism>
<dbReference type="Gene3D" id="3.40.50.1820">
    <property type="entry name" value="alpha/beta hydrolase"/>
    <property type="match status" value="1"/>
</dbReference>
<dbReference type="SUPFAM" id="SSF53474">
    <property type="entry name" value="alpha/beta-Hydrolases"/>
    <property type="match status" value="1"/>
</dbReference>
<evidence type="ECO:0000313" key="5">
    <source>
        <dbReference type="Proteomes" id="UP000619486"/>
    </source>
</evidence>
<dbReference type="InterPro" id="IPR029058">
    <property type="entry name" value="AB_hydrolase_fold"/>
</dbReference>
<dbReference type="InterPro" id="IPR050266">
    <property type="entry name" value="AB_hydrolase_sf"/>
</dbReference>
<evidence type="ECO:0000259" key="3">
    <source>
        <dbReference type="Pfam" id="PF00561"/>
    </source>
</evidence>